<proteinExistence type="inferred from homology"/>
<gene>
    <name evidence="18" type="ORF">O9G_004947</name>
</gene>
<name>A0A075APZ9_ROZAC</name>
<dbReference type="PROSITE" id="PS51195">
    <property type="entry name" value="Q_MOTIF"/>
    <property type="match status" value="1"/>
</dbReference>
<dbReference type="InterPro" id="IPR027417">
    <property type="entry name" value="P-loop_NTPase"/>
</dbReference>
<keyword evidence="19" id="KW-1185">Reference proteome</keyword>
<evidence type="ECO:0000256" key="10">
    <source>
        <dbReference type="ARBA" id="ARBA00023242"/>
    </source>
</evidence>
<dbReference type="SMART" id="SM00490">
    <property type="entry name" value="HELICc"/>
    <property type="match status" value="1"/>
</dbReference>
<dbReference type="InterPro" id="IPR014014">
    <property type="entry name" value="RNA_helicase_DEAD_Q_motif"/>
</dbReference>
<evidence type="ECO:0000256" key="8">
    <source>
        <dbReference type="ARBA" id="ARBA00022806"/>
    </source>
</evidence>
<feature type="domain" description="DEAD-box RNA helicase Q" evidence="17">
    <location>
        <begin position="55"/>
        <end position="81"/>
    </location>
</feature>
<dbReference type="PROSITE" id="PS51192">
    <property type="entry name" value="HELICASE_ATP_BIND_1"/>
    <property type="match status" value="1"/>
</dbReference>
<reference evidence="18 19" key="1">
    <citation type="journal article" date="2013" name="Curr. Biol.">
        <title>Shared signatures of parasitism and phylogenomics unite Cryptomycota and microsporidia.</title>
        <authorList>
            <person name="James T.Y."/>
            <person name="Pelin A."/>
            <person name="Bonen L."/>
            <person name="Ahrendt S."/>
            <person name="Sain D."/>
            <person name="Corradi N."/>
            <person name="Stajich J.E."/>
        </authorList>
    </citation>
    <scope>NUCLEOTIDE SEQUENCE [LARGE SCALE GENOMIC DNA]</scope>
    <source>
        <strain evidence="18 19">CSF55</strain>
    </source>
</reference>
<dbReference type="CDD" id="cd18787">
    <property type="entry name" value="SF2_C_DEAD"/>
    <property type="match status" value="1"/>
</dbReference>
<dbReference type="InterPro" id="IPR001650">
    <property type="entry name" value="Helicase_C-like"/>
</dbReference>
<dbReference type="EMBL" id="KE561371">
    <property type="protein sequence ID" value="EPZ30810.1"/>
    <property type="molecule type" value="Genomic_DNA"/>
</dbReference>
<dbReference type="GO" id="GO:0000464">
    <property type="term" value="P:endonucleolytic cleavage in ITS1 upstream of 5.8S rRNA from tricistronic rRNA transcript (SSU-rRNA, 5.8S rRNA, LSU-rRNA)"/>
    <property type="evidence" value="ECO:0007669"/>
    <property type="project" value="EnsemblFungi"/>
</dbReference>
<evidence type="ECO:0000256" key="7">
    <source>
        <dbReference type="ARBA" id="ARBA00022801"/>
    </source>
</evidence>
<dbReference type="GO" id="GO:0005524">
    <property type="term" value="F:ATP binding"/>
    <property type="evidence" value="ECO:0007669"/>
    <property type="project" value="UniProtKB-KW"/>
</dbReference>
<dbReference type="GO" id="GO:0030687">
    <property type="term" value="C:preribosome, large subunit precursor"/>
    <property type="evidence" value="ECO:0007669"/>
    <property type="project" value="EnsemblFungi"/>
</dbReference>
<sequence length="465" mass="52319">MGKRSKEDKDKSSSKKLKVSKDETLVDPSQVEIQNFRKEHNITLENAPEDHKPCLSFATLKVHKKILKTLEKFPKPTPIQSECWPLALKGRDVVGIAMTGSGKTYGFGVPAINHLKKSDMPNNAILILAPTRELALQIQQSIDEMGSKLEGLTTVTLYGGVSKDSQRKLLKKGTHVIVATPGRLIDLMDEGVVDLSAISFLILDEADRMLDMGFINDIRKIVKQIPEKRQTLMFSATWPNSVRQLASEFLKNPVKITIGFDELTSNTNVTQIVEVIQEPRDRDNKLISLLKKYHSSRSNRVIVFALYKKEAVRIENFLKQNKYNVESIHGDKNQNQRWQALQSFKNGDVPLLIATDVAARGLDIPDVEYVINYTFPLTIEDYTHRIGRCGRAGKTGIAHTMFTPLDKAHSGELINVLKQAEQKVPEALLKFGTTVKKKEHKTYGAFFKEIDPNAKSSHVTFDDDD</sequence>
<keyword evidence="6 13" id="KW-0547">Nucleotide-binding</keyword>
<dbReference type="AlphaFoldDB" id="A0A075APZ9"/>
<feature type="compositionally biased region" description="Basic and acidic residues" evidence="14">
    <location>
        <begin position="1"/>
        <end position="24"/>
    </location>
</feature>
<dbReference type="PROSITE" id="PS00039">
    <property type="entry name" value="DEAD_ATP_HELICASE"/>
    <property type="match status" value="1"/>
</dbReference>
<dbReference type="GO" id="GO:0016787">
    <property type="term" value="F:hydrolase activity"/>
    <property type="evidence" value="ECO:0007669"/>
    <property type="project" value="UniProtKB-KW"/>
</dbReference>
<feature type="short sequence motif" description="Q motif" evidence="12">
    <location>
        <begin position="55"/>
        <end position="81"/>
    </location>
</feature>
<evidence type="ECO:0000313" key="19">
    <source>
        <dbReference type="Proteomes" id="UP000030755"/>
    </source>
</evidence>
<evidence type="ECO:0000256" key="4">
    <source>
        <dbReference type="ARBA" id="ARBA00022517"/>
    </source>
</evidence>
<dbReference type="PANTHER" id="PTHR47958">
    <property type="entry name" value="ATP-DEPENDENT RNA HELICASE DBP3"/>
    <property type="match status" value="1"/>
</dbReference>
<keyword evidence="4" id="KW-0690">Ribosome biogenesis</keyword>
<evidence type="ECO:0000256" key="3">
    <source>
        <dbReference type="ARBA" id="ARBA00012552"/>
    </source>
</evidence>
<evidence type="ECO:0000259" key="16">
    <source>
        <dbReference type="PROSITE" id="PS51194"/>
    </source>
</evidence>
<dbReference type="InterPro" id="IPR011545">
    <property type="entry name" value="DEAD/DEAH_box_helicase_dom"/>
</dbReference>
<accession>A0A075APZ9</accession>
<feature type="domain" description="Helicase ATP-binding" evidence="15">
    <location>
        <begin position="84"/>
        <end position="256"/>
    </location>
</feature>
<feature type="domain" description="Helicase C-terminal" evidence="16">
    <location>
        <begin position="285"/>
        <end position="432"/>
    </location>
</feature>
<evidence type="ECO:0000256" key="13">
    <source>
        <dbReference type="RuleBase" id="RU000492"/>
    </source>
</evidence>
<dbReference type="EC" id="3.6.4.13" evidence="3"/>
<keyword evidence="9 13" id="KW-0067">ATP-binding</keyword>
<keyword evidence="8 13" id="KW-0347">Helicase</keyword>
<dbReference type="GO" id="GO:0003676">
    <property type="term" value="F:nucleic acid binding"/>
    <property type="evidence" value="ECO:0007669"/>
    <property type="project" value="InterPro"/>
</dbReference>
<evidence type="ECO:0000313" key="18">
    <source>
        <dbReference type="EMBL" id="EPZ30810.1"/>
    </source>
</evidence>
<comment type="function">
    <text evidence="11">ATP-dependent RNA helicase required for 60S ribosomal subunit synthesis. Involved in efficient pre-rRNA processing, predominantly at site A3, which is necessary for the normal formation of 25S and 5.8S rRNAs.</text>
</comment>
<dbReference type="Pfam" id="PF00270">
    <property type="entry name" value="DEAD"/>
    <property type="match status" value="1"/>
</dbReference>
<dbReference type="CDD" id="cd00268">
    <property type="entry name" value="DEADc"/>
    <property type="match status" value="1"/>
</dbReference>
<dbReference type="GO" id="GO:0005730">
    <property type="term" value="C:nucleolus"/>
    <property type="evidence" value="ECO:0007669"/>
    <property type="project" value="EnsemblFungi"/>
</dbReference>
<dbReference type="Proteomes" id="UP000030755">
    <property type="component" value="Unassembled WGS sequence"/>
</dbReference>
<dbReference type="Gene3D" id="3.40.50.300">
    <property type="entry name" value="P-loop containing nucleotide triphosphate hydrolases"/>
    <property type="match status" value="2"/>
</dbReference>
<dbReference type="FunFam" id="3.40.50.300:FF:000008">
    <property type="entry name" value="ATP-dependent RNA helicase RhlB"/>
    <property type="match status" value="1"/>
</dbReference>
<dbReference type="InterPro" id="IPR044742">
    <property type="entry name" value="DEAD/DEAH_RhlB"/>
</dbReference>
<evidence type="ECO:0000256" key="14">
    <source>
        <dbReference type="SAM" id="MobiDB-lite"/>
    </source>
</evidence>
<dbReference type="GO" id="GO:0003724">
    <property type="term" value="F:RNA helicase activity"/>
    <property type="evidence" value="ECO:0007669"/>
    <property type="project" value="UniProtKB-EC"/>
</dbReference>
<comment type="subcellular location">
    <subcellularLocation>
        <location evidence="1">Nucleus</location>
        <location evidence="1">Nucleolus</location>
    </subcellularLocation>
</comment>
<dbReference type="SMART" id="SM00487">
    <property type="entry name" value="DEXDc"/>
    <property type="match status" value="1"/>
</dbReference>
<evidence type="ECO:0000256" key="6">
    <source>
        <dbReference type="ARBA" id="ARBA00022741"/>
    </source>
</evidence>
<dbReference type="InterPro" id="IPR014001">
    <property type="entry name" value="Helicase_ATP-bd"/>
</dbReference>
<dbReference type="STRING" id="988480.A0A075APZ9"/>
<dbReference type="Pfam" id="PF00271">
    <property type="entry name" value="Helicase_C"/>
    <property type="match status" value="1"/>
</dbReference>
<dbReference type="SUPFAM" id="SSF52540">
    <property type="entry name" value="P-loop containing nucleoside triphosphate hydrolases"/>
    <property type="match status" value="1"/>
</dbReference>
<comment type="similarity">
    <text evidence="2">Belongs to the DEAD box helicase family. DDX5/DBP2 subfamily.</text>
</comment>
<evidence type="ECO:0000256" key="9">
    <source>
        <dbReference type="ARBA" id="ARBA00022840"/>
    </source>
</evidence>
<evidence type="ECO:0000256" key="12">
    <source>
        <dbReference type="PROSITE-ProRule" id="PRU00552"/>
    </source>
</evidence>
<evidence type="ECO:0000259" key="15">
    <source>
        <dbReference type="PROSITE" id="PS51192"/>
    </source>
</evidence>
<evidence type="ECO:0000256" key="2">
    <source>
        <dbReference type="ARBA" id="ARBA00009334"/>
    </source>
</evidence>
<evidence type="ECO:0000256" key="1">
    <source>
        <dbReference type="ARBA" id="ARBA00004604"/>
    </source>
</evidence>
<evidence type="ECO:0000259" key="17">
    <source>
        <dbReference type="PROSITE" id="PS51195"/>
    </source>
</evidence>
<dbReference type="OrthoDB" id="196131at2759"/>
<keyword evidence="7 13" id="KW-0378">Hydrolase</keyword>
<dbReference type="OMA" id="RGKNAMD"/>
<dbReference type="PROSITE" id="PS51194">
    <property type="entry name" value="HELICASE_CTER"/>
    <property type="match status" value="1"/>
</dbReference>
<keyword evidence="5" id="KW-0698">rRNA processing</keyword>
<evidence type="ECO:0000256" key="11">
    <source>
        <dbReference type="ARBA" id="ARBA00037449"/>
    </source>
</evidence>
<dbReference type="InterPro" id="IPR000629">
    <property type="entry name" value="RNA-helicase_DEAD-box_CS"/>
</dbReference>
<evidence type="ECO:0000256" key="5">
    <source>
        <dbReference type="ARBA" id="ARBA00022552"/>
    </source>
</evidence>
<keyword evidence="10" id="KW-0539">Nucleus</keyword>
<protein>
    <recommendedName>
        <fullName evidence="3">RNA helicase</fullName>
        <ecNumber evidence="3">3.6.4.13</ecNumber>
    </recommendedName>
</protein>
<organism evidence="18 19">
    <name type="scientific">Rozella allomycis (strain CSF55)</name>
    <dbReference type="NCBI Taxonomy" id="988480"/>
    <lineage>
        <taxon>Eukaryota</taxon>
        <taxon>Fungi</taxon>
        <taxon>Fungi incertae sedis</taxon>
        <taxon>Cryptomycota</taxon>
        <taxon>Cryptomycota incertae sedis</taxon>
        <taxon>Rozella</taxon>
    </lineage>
</organism>
<dbReference type="HOGENOM" id="CLU_003041_1_5_1"/>
<feature type="region of interest" description="Disordered" evidence="14">
    <location>
        <begin position="1"/>
        <end position="26"/>
    </location>
</feature>